<dbReference type="InterPro" id="IPR039604">
    <property type="entry name" value="Bfr1"/>
</dbReference>
<protein>
    <submittedName>
        <fullName evidence="2">Nuclear segregation protein (Bfr1)</fullName>
    </submittedName>
</protein>
<dbReference type="Proteomes" id="UP000824596">
    <property type="component" value="Unassembled WGS sequence"/>
</dbReference>
<dbReference type="AlphaFoldDB" id="A0A9P8SL23"/>
<dbReference type="GO" id="GO:0008298">
    <property type="term" value="P:intracellular mRNA localization"/>
    <property type="evidence" value="ECO:0007669"/>
    <property type="project" value="TreeGrafter"/>
</dbReference>
<evidence type="ECO:0000313" key="3">
    <source>
        <dbReference type="Proteomes" id="UP000824596"/>
    </source>
</evidence>
<keyword evidence="3" id="KW-1185">Reference proteome</keyword>
<dbReference type="RefSeq" id="XP_044723337.1">
    <property type="nucleotide sequence ID" value="XM_044862311.1"/>
</dbReference>
<dbReference type="GO" id="GO:0042175">
    <property type="term" value="C:nuclear outer membrane-endoplasmic reticulum membrane network"/>
    <property type="evidence" value="ECO:0007669"/>
    <property type="project" value="TreeGrafter"/>
</dbReference>
<dbReference type="EMBL" id="JAIZPD010000003">
    <property type="protein sequence ID" value="KAH0965824.1"/>
    <property type="molecule type" value="Genomic_DNA"/>
</dbReference>
<organism evidence="2 3">
    <name type="scientific">Hirsutella rhossiliensis</name>
    <dbReference type="NCBI Taxonomy" id="111463"/>
    <lineage>
        <taxon>Eukaryota</taxon>
        <taxon>Fungi</taxon>
        <taxon>Dikarya</taxon>
        <taxon>Ascomycota</taxon>
        <taxon>Pezizomycotina</taxon>
        <taxon>Sordariomycetes</taxon>
        <taxon>Hypocreomycetidae</taxon>
        <taxon>Hypocreales</taxon>
        <taxon>Ophiocordycipitaceae</taxon>
        <taxon>Hirsutella</taxon>
    </lineage>
</organism>
<dbReference type="GO" id="GO:0003729">
    <property type="term" value="F:mRNA binding"/>
    <property type="evidence" value="ECO:0007669"/>
    <property type="project" value="TreeGrafter"/>
</dbReference>
<feature type="compositionally biased region" description="Low complexity" evidence="1">
    <location>
        <begin position="1"/>
        <end position="20"/>
    </location>
</feature>
<dbReference type="PANTHER" id="PTHR31027">
    <property type="entry name" value="NUCLEAR SEGREGATION PROTEIN BFR1"/>
    <property type="match status" value="1"/>
</dbReference>
<reference evidence="2" key="1">
    <citation type="submission" date="2021-09" db="EMBL/GenBank/DDBJ databases">
        <title>A high-quality genome of the endoparasitic fungus Hirsutella rhossiliensis with a comparison of Hirsutella genomes reveals transposable elements contributing to genome size variation.</title>
        <authorList>
            <person name="Lin R."/>
            <person name="Jiao Y."/>
            <person name="Sun X."/>
            <person name="Ling J."/>
            <person name="Xie B."/>
            <person name="Cheng X."/>
        </authorList>
    </citation>
    <scope>NUCLEOTIDE SEQUENCE</scope>
    <source>
        <strain evidence="2">HR02</strain>
    </source>
</reference>
<gene>
    <name evidence="2" type="ORF">HRG_03840</name>
</gene>
<proteinExistence type="predicted"/>
<feature type="region of interest" description="Disordered" evidence="1">
    <location>
        <begin position="1"/>
        <end position="41"/>
    </location>
</feature>
<evidence type="ECO:0000313" key="2">
    <source>
        <dbReference type="EMBL" id="KAH0965824.1"/>
    </source>
</evidence>
<dbReference type="GO" id="GO:1990904">
    <property type="term" value="C:ribonucleoprotein complex"/>
    <property type="evidence" value="ECO:0007669"/>
    <property type="project" value="TreeGrafter"/>
</dbReference>
<dbReference type="OrthoDB" id="2195113at2759"/>
<accession>A0A9P8SL23</accession>
<feature type="region of interest" description="Disordered" evidence="1">
    <location>
        <begin position="450"/>
        <end position="483"/>
    </location>
</feature>
<evidence type="ECO:0000256" key="1">
    <source>
        <dbReference type="SAM" id="MobiDB-lite"/>
    </source>
</evidence>
<comment type="caution">
    <text evidence="2">The sequence shown here is derived from an EMBL/GenBank/DDBJ whole genome shotgun (WGS) entry which is preliminary data.</text>
</comment>
<sequence length="483" mass="53605">MAESAPAKAPAAADAQSSRPTRPDENAFKEAVAGAEKAHKASMDRLNAVKAKIEIAMPNKNKDQPNPTQKRRQELIAQANEIRQKQAGGKNARTSKLDQIKRLDEQVRSRVAEQKTAKAKVPFKSADDIDDQIASLEKQVNSGTMKLVDEKKALSDMSNLRKMRKNFGQFDDSQKQIDDLRAKIKDIKDSMDDPEQKAMSEQYSTIQAELDAIKAEQDEAYKGINGLRDERSKLQADQQEKYAAIRKIKDDYYAQKKAFQAYEREARDKQRERRKAEQEQYQRDRKKAVAERVLAEASDPAYLEEIRRAHSLLRFLDPSHKTEKGPLMADSGLGAQAQRTVDGSGLKGTRLVRKEEREDEYLPAAKKGKKGKKGGAAAGAAAAAPSKFFSCPPSVVEDCGFIGVDPPMSGDDVPGVIEKVRAKLDHWQSDQTAQTQRNIEKAKLEIERLEKEEANGVNGNGSDKVDEVTAGVKDASLADKQEA</sequence>
<feature type="region of interest" description="Disordered" evidence="1">
    <location>
        <begin position="264"/>
        <end position="289"/>
    </location>
</feature>
<dbReference type="PANTHER" id="PTHR31027:SF2">
    <property type="entry name" value="LEBERCILIN DOMAIN-CONTAINING PROTEIN"/>
    <property type="match status" value="1"/>
</dbReference>
<dbReference type="GeneID" id="68352969"/>
<dbReference type="Gene3D" id="1.10.287.1490">
    <property type="match status" value="1"/>
</dbReference>
<dbReference type="GO" id="GO:0005783">
    <property type="term" value="C:endoplasmic reticulum"/>
    <property type="evidence" value="ECO:0007669"/>
    <property type="project" value="TreeGrafter"/>
</dbReference>
<feature type="region of interest" description="Disordered" evidence="1">
    <location>
        <begin position="55"/>
        <end position="98"/>
    </location>
</feature>
<name>A0A9P8SL23_9HYPO</name>